<comment type="caution">
    <text evidence="3">The sequence shown here is derived from an EMBL/GenBank/DDBJ whole genome shotgun (WGS) entry which is preliminary data.</text>
</comment>
<proteinExistence type="predicted"/>
<feature type="region of interest" description="Disordered" evidence="2">
    <location>
        <begin position="171"/>
        <end position="253"/>
    </location>
</feature>
<name>A0AAV7XHV3_9NEOP</name>
<evidence type="ECO:0000313" key="3">
    <source>
        <dbReference type="EMBL" id="KAJ1523212.1"/>
    </source>
</evidence>
<dbReference type="Proteomes" id="UP001075354">
    <property type="component" value="Chromosome 10"/>
</dbReference>
<keyword evidence="4" id="KW-1185">Reference proteome</keyword>
<gene>
    <name evidence="3" type="ORF">ONE63_001098</name>
</gene>
<accession>A0AAV7XHV3</accession>
<dbReference type="AlphaFoldDB" id="A0AAV7XHV3"/>
<organism evidence="3 4">
    <name type="scientific">Megalurothrips usitatus</name>
    <name type="common">bean blossom thrips</name>
    <dbReference type="NCBI Taxonomy" id="439358"/>
    <lineage>
        <taxon>Eukaryota</taxon>
        <taxon>Metazoa</taxon>
        <taxon>Ecdysozoa</taxon>
        <taxon>Arthropoda</taxon>
        <taxon>Hexapoda</taxon>
        <taxon>Insecta</taxon>
        <taxon>Pterygota</taxon>
        <taxon>Neoptera</taxon>
        <taxon>Paraneoptera</taxon>
        <taxon>Thysanoptera</taxon>
        <taxon>Terebrantia</taxon>
        <taxon>Thripoidea</taxon>
        <taxon>Thripidae</taxon>
        <taxon>Megalurothrips</taxon>
    </lineage>
</organism>
<dbReference type="EMBL" id="JAPTSV010000010">
    <property type="protein sequence ID" value="KAJ1523212.1"/>
    <property type="molecule type" value="Genomic_DNA"/>
</dbReference>
<keyword evidence="1" id="KW-0175">Coiled coil</keyword>
<evidence type="ECO:0000256" key="2">
    <source>
        <dbReference type="SAM" id="MobiDB-lite"/>
    </source>
</evidence>
<feature type="compositionally biased region" description="Polar residues" evidence="2">
    <location>
        <begin position="205"/>
        <end position="215"/>
    </location>
</feature>
<protein>
    <submittedName>
        <fullName evidence="3">Uncharacterized protein</fullName>
    </submittedName>
</protein>
<evidence type="ECO:0000313" key="4">
    <source>
        <dbReference type="Proteomes" id="UP001075354"/>
    </source>
</evidence>
<feature type="coiled-coil region" evidence="1">
    <location>
        <begin position="351"/>
        <end position="404"/>
    </location>
</feature>
<evidence type="ECO:0000256" key="1">
    <source>
        <dbReference type="SAM" id="Coils"/>
    </source>
</evidence>
<feature type="compositionally biased region" description="Basic residues" evidence="2">
    <location>
        <begin position="231"/>
        <end position="243"/>
    </location>
</feature>
<sequence>MKSRQKILMPNFSSYVGSLRKWRRLQCHQVQQRQRVRTISLRHTIQKRRFYWRRPIFAEHETHGAWCTLIPALRNDPEKFYNIFRIREEDFEKLLKLVEGPLKKKSWQKPVCKKKSHIRPFCGMPRLSPIVHSGQQPGAVGVREFSLESLQAETQRKKRVQKIVLAQRERMPRFMLDHPSPASGSCGAPDGSKSSKRRLLEEKTSLLNSCSTGASKSREKRMKSGQDCRSQKKSKASKLKRLRGATGGGEQCPISLANLDEPLPAFLGPESVSGQQNADSLELQISGPAHQPLNVLLQFQNSRPNHQPFPALLEFSDTSPVMAAQCAANGAAIEHIELTDVLPVGLEHTAKSEVLVLINELRRERLSLEEQMIELMSKRVELKRENLEIEKKRLEMEREQSRVIREAVQEVSSGFCTAMQMIAEYFMSQKCEQ</sequence>
<reference evidence="3" key="1">
    <citation type="submission" date="2022-12" db="EMBL/GenBank/DDBJ databases">
        <title>Chromosome-level genome assembly of the bean flower thrips Megalurothrips usitatus.</title>
        <authorList>
            <person name="Ma L."/>
            <person name="Liu Q."/>
            <person name="Li H."/>
            <person name="Cai W."/>
        </authorList>
    </citation>
    <scope>NUCLEOTIDE SEQUENCE</scope>
    <source>
        <strain evidence="3">Cailab_2022a</strain>
    </source>
</reference>